<dbReference type="SUPFAM" id="SSF48076">
    <property type="entry name" value="LigA subunit of an aromatic-ring-opening dioxygenase LigAB"/>
    <property type="match status" value="1"/>
</dbReference>
<gene>
    <name evidence="2" type="ORF">BFC18_20470</name>
</gene>
<dbReference type="InterPro" id="IPR036622">
    <property type="entry name" value="LigA_sf"/>
</dbReference>
<dbReference type="Pfam" id="PF07746">
    <property type="entry name" value="LigA"/>
    <property type="match status" value="1"/>
</dbReference>
<reference evidence="2 3" key="1">
    <citation type="submission" date="2016-08" db="EMBL/GenBank/DDBJ databases">
        <authorList>
            <person name="Seilhamer J.J."/>
        </authorList>
    </citation>
    <scope>NUCLEOTIDE SEQUENCE [LARGE SCALE GENOMIC DNA]</scope>
    <source>
        <strain evidence="2 3">KCTC 42603</strain>
    </source>
</reference>
<evidence type="ECO:0000313" key="3">
    <source>
        <dbReference type="Proteomes" id="UP000175691"/>
    </source>
</evidence>
<evidence type="ECO:0000259" key="1">
    <source>
        <dbReference type="Pfam" id="PF07746"/>
    </source>
</evidence>
<name>A0A1E7Z6C5_9ALTE</name>
<accession>A0A1E7Z6C5</accession>
<dbReference type="Gene3D" id="1.10.700.10">
    <property type="entry name" value="Dioxygenase LigAB, LigA subunit"/>
    <property type="match status" value="1"/>
</dbReference>
<proteinExistence type="predicted"/>
<keyword evidence="3" id="KW-1185">Reference proteome</keyword>
<keyword evidence="2" id="KW-0223">Dioxygenase</keyword>
<dbReference type="OrthoDB" id="8685817at2"/>
<feature type="domain" description="Extradiol ring-cleavage dioxygenase LigAB LigA subunit" evidence="1">
    <location>
        <begin position="28"/>
        <end position="113"/>
    </location>
</feature>
<comment type="caution">
    <text evidence="2">The sequence shown here is derived from an EMBL/GenBank/DDBJ whole genome shotgun (WGS) entry which is preliminary data.</text>
</comment>
<evidence type="ECO:0000313" key="2">
    <source>
        <dbReference type="EMBL" id="OFC69109.1"/>
    </source>
</evidence>
<sequence length="133" mass="14975">MGWQERDYDSIPGTYVFDGKRANPAYALNKLLYTLNEEHCRLEFAADPEAYCDKLGVKGEFKKAVLEEDFLGMLRMGANIYFMAKMAIPRGTSVQDAGAAFQGITTEEFIANLQKRAEGLTDKIKSRGDYWNG</sequence>
<dbReference type="EMBL" id="MDHN01000041">
    <property type="protein sequence ID" value="OFC69109.1"/>
    <property type="molecule type" value="Genomic_DNA"/>
</dbReference>
<dbReference type="AlphaFoldDB" id="A0A1E7Z6C5"/>
<dbReference type="InterPro" id="IPR011986">
    <property type="entry name" value="Xdiol_dOase_LigA"/>
</dbReference>
<dbReference type="GO" id="GO:0051213">
    <property type="term" value="F:dioxygenase activity"/>
    <property type="evidence" value="ECO:0007669"/>
    <property type="project" value="UniProtKB-KW"/>
</dbReference>
<protein>
    <submittedName>
        <fullName evidence="2">Protocatechuate 3,4-dioxygenase</fullName>
    </submittedName>
</protein>
<keyword evidence="2" id="KW-0560">Oxidoreductase</keyword>
<dbReference type="STRING" id="1656094.BFC18_20470"/>
<organism evidence="2 3">
    <name type="scientific">Alteromonas confluentis</name>
    <dbReference type="NCBI Taxonomy" id="1656094"/>
    <lineage>
        <taxon>Bacteria</taxon>
        <taxon>Pseudomonadati</taxon>
        <taxon>Pseudomonadota</taxon>
        <taxon>Gammaproteobacteria</taxon>
        <taxon>Alteromonadales</taxon>
        <taxon>Alteromonadaceae</taxon>
        <taxon>Alteromonas/Salinimonas group</taxon>
        <taxon>Alteromonas</taxon>
    </lineage>
</organism>
<dbReference type="Proteomes" id="UP000175691">
    <property type="component" value="Unassembled WGS sequence"/>
</dbReference>
<dbReference type="RefSeq" id="WP_070127293.1">
    <property type="nucleotide sequence ID" value="NZ_MDHN01000041.1"/>
</dbReference>